<dbReference type="Gene3D" id="2.120.10.80">
    <property type="entry name" value="Kelch-type beta propeller"/>
    <property type="match status" value="1"/>
</dbReference>
<dbReference type="AlphaFoldDB" id="A0AA36HVJ8"/>
<organism evidence="12 13">
    <name type="scientific">Effrenium voratum</name>
    <dbReference type="NCBI Taxonomy" id="2562239"/>
    <lineage>
        <taxon>Eukaryota</taxon>
        <taxon>Sar</taxon>
        <taxon>Alveolata</taxon>
        <taxon>Dinophyceae</taxon>
        <taxon>Suessiales</taxon>
        <taxon>Symbiodiniaceae</taxon>
        <taxon>Effrenium</taxon>
    </lineage>
</organism>
<dbReference type="Pfam" id="PF24681">
    <property type="entry name" value="Kelch_KLHDC2_KLHL20_DRC7"/>
    <property type="match status" value="1"/>
</dbReference>
<dbReference type="SUPFAM" id="SSF117281">
    <property type="entry name" value="Kelch motif"/>
    <property type="match status" value="1"/>
</dbReference>
<evidence type="ECO:0000256" key="6">
    <source>
        <dbReference type="ARBA" id="ARBA00022927"/>
    </source>
</evidence>
<protein>
    <submittedName>
        <fullName evidence="12">Uncharacterized protein</fullName>
    </submittedName>
</protein>
<name>A0AA36HVJ8_9DINO</name>
<evidence type="ECO:0000256" key="7">
    <source>
        <dbReference type="ARBA" id="ARBA00022989"/>
    </source>
</evidence>
<keyword evidence="8" id="KW-0811">Translocation</keyword>
<evidence type="ECO:0000256" key="2">
    <source>
        <dbReference type="ARBA" id="ARBA00022441"/>
    </source>
</evidence>
<evidence type="ECO:0000256" key="5">
    <source>
        <dbReference type="ARBA" id="ARBA00022737"/>
    </source>
</evidence>
<dbReference type="PANTHER" id="PTHR46093:SF3">
    <property type="entry name" value="ACYL-COA-BINDING DOMAIN-CONTAINING PROTEIN 4"/>
    <property type="match status" value="1"/>
</dbReference>
<comment type="caution">
    <text evidence="12">The sequence shown here is derived from an EMBL/GenBank/DDBJ whole genome shotgun (WGS) entry which is preliminary data.</text>
</comment>
<sequence length="875" mass="95394">MALMRDWNNLHLAGCAEQFFLDVADDGYVVASSHEIPSAEVEELKRHSRCGAWHVCGVNDCLGECVAAGCSCSRSINPTARDAFLSPFLMALAAGRRVELHGLASAELNGAVGTLQAFHEERGRWAVLFLAGPKLLKPENLQVLEGAVVELLGEDVFLRLCHFLGTATTVATSVCSRGLRALLFGSVSLWQSLCHHLLDEAVIALHQQAAEDGSSEFWRALCRAASQANTFFYEHTLREQCLQRSECFSQALRNAPGPGLQLLDGAAYHEQLQRVLGSSGHSATPLGGFVVVVGGWRPWYPADGLHISLLDLRRLQISEPQSRGAAPCRRLRHASCCVSLEGGRRVLMLGGCNDRSHNPCEGLQTLWLLELNEGEEGEVSVAWTKEDATGPVPKAIWHHVADSFAGGKKVVVFGGDIPVRDPEFTFIGDRSYANYVYLLDVDARSWERVQTHGQVPTWRSLHCGGTFSSEAGEAFVVVGGCEDHLEIFHGGPPTSMLAHSLNLKTMKWRRGHETTQVEGRREPLFLPRPRMRFGVQRYGRRLLIYGGHGAEVEEEMLLLDMASLEWSRASMLNKASEYGVAPAAALGGACVVGGVELGPRGARPVCYASLGSGLLRFDFSLLELLLAEGVKVTAVHLVDSQYQSDAQGYLRHKVALAQFGAWFSSQGVEVYAHTSLERFAFEARRTSALPVAVLQVDCSELTAVFEKEVKPMLEEVLQYDGLYCALTSREGASGAGSLGSSDAWAEARVVATTPGDWTDQPFVELRSSILWPLRFHDEKSYLVRLVAPEPLWLAAPLQGLAGLQVVPEAARRLRDWRLVCGLECDSLQAGGGGILKFYSDDTPGLKVGPTTVLVLSLVFMAIVCSLHILGKFRSG</sequence>
<keyword evidence="4 11" id="KW-0812">Transmembrane</keyword>
<keyword evidence="5" id="KW-0677">Repeat</keyword>
<feature type="transmembrane region" description="Helical" evidence="11">
    <location>
        <begin position="852"/>
        <end position="870"/>
    </location>
</feature>
<dbReference type="InterPro" id="IPR016482">
    <property type="entry name" value="SecG/Sec61-beta/Sbh"/>
</dbReference>
<dbReference type="EMBL" id="CAUJNA010000360">
    <property type="protein sequence ID" value="CAJ1376092.1"/>
    <property type="molecule type" value="Genomic_DNA"/>
</dbReference>
<keyword evidence="2" id="KW-0880">Kelch repeat</keyword>
<evidence type="ECO:0000256" key="10">
    <source>
        <dbReference type="ARBA" id="ARBA00037847"/>
    </source>
</evidence>
<evidence type="ECO:0000256" key="8">
    <source>
        <dbReference type="ARBA" id="ARBA00023010"/>
    </source>
</evidence>
<comment type="subcellular location">
    <subcellularLocation>
        <location evidence="10">Endomembrane system</location>
        <topology evidence="10">Single-pass membrane protein</topology>
    </subcellularLocation>
</comment>
<evidence type="ECO:0000313" key="13">
    <source>
        <dbReference type="Proteomes" id="UP001178507"/>
    </source>
</evidence>
<keyword evidence="9 11" id="KW-0472">Membrane</keyword>
<evidence type="ECO:0000256" key="1">
    <source>
        <dbReference type="ARBA" id="ARBA00006103"/>
    </source>
</evidence>
<dbReference type="Proteomes" id="UP001178507">
    <property type="component" value="Unassembled WGS sequence"/>
</dbReference>
<gene>
    <name evidence="12" type="ORF">EVOR1521_LOCUS5238</name>
</gene>
<evidence type="ECO:0000256" key="4">
    <source>
        <dbReference type="ARBA" id="ARBA00022692"/>
    </source>
</evidence>
<keyword evidence="6" id="KW-0653">Protein transport</keyword>
<evidence type="ECO:0000256" key="3">
    <source>
        <dbReference type="ARBA" id="ARBA00022448"/>
    </source>
</evidence>
<accession>A0AA36HVJ8</accession>
<proteinExistence type="inferred from homology"/>
<keyword evidence="7 11" id="KW-1133">Transmembrane helix</keyword>
<comment type="similarity">
    <text evidence="1">Belongs to the SEC61-beta family.</text>
</comment>
<reference evidence="12" key="1">
    <citation type="submission" date="2023-08" db="EMBL/GenBank/DDBJ databases">
        <authorList>
            <person name="Chen Y."/>
            <person name="Shah S."/>
            <person name="Dougan E. K."/>
            <person name="Thang M."/>
            <person name="Chan C."/>
        </authorList>
    </citation>
    <scope>NUCLEOTIDE SEQUENCE</scope>
</reference>
<evidence type="ECO:0000313" key="12">
    <source>
        <dbReference type="EMBL" id="CAJ1376092.1"/>
    </source>
</evidence>
<dbReference type="PANTHER" id="PTHR46093">
    <property type="entry name" value="ACYL-COA-BINDING DOMAIN-CONTAINING PROTEIN 5"/>
    <property type="match status" value="1"/>
</dbReference>
<keyword evidence="3" id="KW-0813">Transport</keyword>
<keyword evidence="13" id="KW-1185">Reference proteome</keyword>
<evidence type="ECO:0000256" key="9">
    <source>
        <dbReference type="ARBA" id="ARBA00023136"/>
    </source>
</evidence>
<dbReference type="GO" id="GO:0012505">
    <property type="term" value="C:endomembrane system"/>
    <property type="evidence" value="ECO:0007669"/>
    <property type="project" value="UniProtKB-SubCell"/>
</dbReference>
<evidence type="ECO:0000256" key="11">
    <source>
        <dbReference type="SAM" id="Phobius"/>
    </source>
</evidence>
<dbReference type="GO" id="GO:0015031">
    <property type="term" value="P:protein transport"/>
    <property type="evidence" value="ECO:0007669"/>
    <property type="project" value="UniProtKB-KW"/>
</dbReference>
<dbReference type="InterPro" id="IPR015915">
    <property type="entry name" value="Kelch-typ_b-propeller"/>
</dbReference>
<dbReference type="Pfam" id="PF03911">
    <property type="entry name" value="Sec61_beta"/>
    <property type="match status" value="1"/>
</dbReference>